<evidence type="ECO:0000313" key="2">
    <source>
        <dbReference type="Proteomes" id="UP000198873"/>
    </source>
</evidence>
<dbReference type="InterPro" id="IPR014488">
    <property type="entry name" value="UCP017371"/>
</dbReference>
<reference evidence="2" key="1">
    <citation type="submission" date="2016-10" db="EMBL/GenBank/DDBJ databases">
        <authorList>
            <person name="Varghese N."/>
            <person name="Submissions S."/>
        </authorList>
    </citation>
    <scope>NUCLEOTIDE SEQUENCE [LARGE SCALE GENOMIC DNA]</scope>
    <source>
        <strain evidence="2">CGMCC 4.7047</strain>
    </source>
</reference>
<dbReference type="EMBL" id="FPAB01000001">
    <property type="protein sequence ID" value="SFS39717.1"/>
    <property type="molecule type" value="Genomic_DNA"/>
</dbReference>
<dbReference type="RefSeq" id="WP_026047197.1">
    <property type="nucleotide sequence ID" value="NZ_CP054938.1"/>
</dbReference>
<accession>A0A1I6PHP3</accession>
<dbReference type="Gene3D" id="3.30.530.20">
    <property type="match status" value="1"/>
</dbReference>
<gene>
    <name evidence="1" type="ORF">SAMN05444716_101515</name>
</gene>
<dbReference type="PIRSF" id="PIRSF017371">
    <property type="entry name" value="UCP017371"/>
    <property type="match status" value="1"/>
</dbReference>
<dbReference type="Proteomes" id="UP000198873">
    <property type="component" value="Unassembled WGS sequence"/>
</dbReference>
<dbReference type="AlphaFoldDB" id="A0A1I6PHP3"/>
<dbReference type="Pfam" id="PF10604">
    <property type="entry name" value="Polyketide_cyc2"/>
    <property type="match status" value="1"/>
</dbReference>
<organism evidence="1 2">
    <name type="scientific">Streptomyces harbinensis</name>
    <dbReference type="NCBI Taxonomy" id="1176198"/>
    <lineage>
        <taxon>Bacteria</taxon>
        <taxon>Bacillati</taxon>
        <taxon>Actinomycetota</taxon>
        <taxon>Actinomycetes</taxon>
        <taxon>Kitasatosporales</taxon>
        <taxon>Streptomycetaceae</taxon>
        <taxon>Streptomyces</taxon>
    </lineage>
</organism>
<dbReference type="InterPro" id="IPR023393">
    <property type="entry name" value="START-like_dom_sf"/>
</dbReference>
<sequence length="152" mass="16808">MAQVQVVTQREINADPDDVLDAIADYREVHPRLLPEQFTDYEVREGGDGEGTVVFFRLHATAKRVRECLMEVTEPDDNTLVETDRNSSLVTTFTAVPGSVKNTSSVTIRSTWEGAPGIGGFFERIFAPRGLNGFYEQILANLAREVESGGTQ</sequence>
<dbReference type="InterPro" id="IPR019587">
    <property type="entry name" value="Polyketide_cyclase/dehydratase"/>
</dbReference>
<dbReference type="CDD" id="cd07812">
    <property type="entry name" value="SRPBCC"/>
    <property type="match status" value="1"/>
</dbReference>
<dbReference type="SUPFAM" id="SSF55961">
    <property type="entry name" value="Bet v1-like"/>
    <property type="match status" value="1"/>
</dbReference>
<keyword evidence="2" id="KW-1185">Reference proteome</keyword>
<proteinExistence type="predicted"/>
<evidence type="ECO:0000313" key="1">
    <source>
        <dbReference type="EMBL" id="SFS39717.1"/>
    </source>
</evidence>
<dbReference type="STRING" id="1176198.SAMN05444716_101515"/>
<name>A0A1I6PHP3_9ACTN</name>
<protein>
    <submittedName>
        <fullName evidence="1">Polyketide cyclase / dehydrase and lipid transport</fullName>
    </submittedName>
</protein>